<protein>
    <submittedName>
        <fullName evidence="1">Uncharacterized protein</fullName>
    </submittedName>
</protein>
<dbReference type="SUPFAM" id="SSF52540">
    <property type="entry name" value="P-loop containing nucleoside triphosphate hydrolases"/>
    <property type="match status" value="1"/>
</dbReference>
<evidence type="ECO:0000313" key="1">
    <source>
        <dbReference type="EMBL" id="QHU28532.1"/>
    </source>
</evidence>
<accession>A0A6C0LHB7</accession>
<proteinExistence type="predicted"/>
<dbReference type="EMBL" id="MN740472">
    <property type="protein sequence ID" value="QHU28532.1"/>
    <property type="molecule type" value="Genomic_DNA"/>
</dbReference>
<dbReference type="AlphaFoldDB" id="A0A6C0LHB7"/>
<sequence>MALHHLDNWKQYLTNDDYNYLIQFVENIKNNISNDKMIILSGPARTGKSTLKNDIQEYLSDEICGGMPMSGDIIYFENIKKLGFFCGIDEIRTSKKTNTAIINLIKYKQSLLADTNNIERVNIKFLEFSKIIKMEYVF</sequence>
<dbReference type="InterPro" id="IPR027417">
    <property type="entry name" value="P-loop_NTPase"/>
</dbReference>
<organism evidence="1">
    <name type="scientific">viral metagenome</name>
    <dbReference type="NCBI Taxonomy" id="1070528"/>
    <lineage>
        <taxon>unclassified sequences</taxon>
        <taxon>metagenomes</taxon>
        <taxon>organismal metagenomes</taxon>
    </lineage>
</organism>
<name>A0A6C0LHB7_9ZZZZ</name>
<reference evidence="1" key="1">
    <citation type="journal article" date="2020" name="Nature">
        <title>Giant virus diversity and host interactions through global metagenomics.</title>
        <authorList>
            <person name="Schulz F."/>
            <person name="Roux S."/>
            <person name="Paez-Espino D."/>
            <person name="Jungbluth S."/>
            <person name="Walsh D.A."/>
            <person name="Denef V.J."/>
            <person name="McMahon K.D."/>
            <person name="Konstantinidis K.T."/>
            <person name="Eloe-Fadrosh E.A."/>
            <person name="Kyrpides N.C."/>
            <person name="Woyke T."/>
        </authorList>
    </citation>
    <scope>NUCLEOTIDE SEQUENCE</scope>
    <source>
        <strain evidence="1">GVMAG-M-3300027770-73</strain>
    </source>
</reference>